<protein>
    <submittedName>
        <fullName evidence="10">Metalloendopeptidase</fullName>
    </submittedName>
</protein>
<keyword evidence="5" id="KW-0378">Hydrolase</keyword>
<keyword evidence="7" id="KW-0482">Metalloprotease</keyword>
<dbReference type="AlphaFoldDB" id="A0A2V3ZSU3"/>
<evidence type="ECO:0000256" key="6">
    <source>
        <dbReference type="ARBA" id="ARBA00022833"/>
    </source>
</evidence>
<dbReference type="GO" id="GO:0004222">
    <property type="term" value="F:metalloendopeptidase activity"/>
    <property type="evidence" value="ECO:0007669"/>
    <property type="project" value="TreeGrafter"/>
</dbReference>
<evidence type="ECO:0000256" key="5">
    <source>
        <dbReference type="ARBA" id="ARBA00022801"/>
    </source>
</evidence>
<dbReference type="GO" id="GO:0046872">
    <property type="term" value="F:metal ion binding"/>
    <property type="evidence" value="ECO:0007669"/>
    <property type="project" value="UniProtKB-KW"/>
</dbReference>
<keyword evidence="6" id="KW-0862">Zinc</keyword>
<dbReference type="InterPro" id="IPR016047">
    <property type="entry name" value="M23ase_b-sheet_dom"/>
</dbReference>
<proteinExistence type="predicted"/>
<dbReference type="PANTHER" id="PTHR21666">
    <property type="entry name" value="PEPTIDASE-RELATED"/>
    <property type="match status" value="1"/>
</dbReference>
<dbReference type="InterPro" id="IPR011055">
    <property type="entry name" value="Dup_hybrid_motif"/>
</dbReference>
<dbReference type="RefSeq" id="WP_110362991.1">
    <property type="nucleotide sequence ID" value="NZ_QFLI01000011.1"/>
</dbReference>
<evidence type="ECO:0000313" key="10">
    <source>
        <dbReference type="EMBL" id="PXX96928.1"/>
    </source>
</evidence>
<evidence type="ECO:0000313" key="11">
    <source>
        <dbReference type="Proteomes" id="UP000248079"/>
    </source>
</evidence>
<keyword evidence="11" id="KW-1185">Reference proteome</keyword>
<dbReference type="Pfam" id="PF19425">
    <property type="entry name" value="Csd3_N2"/>
    <property type="match status" value="1"/>
</dbReference>
<gene>
    <name evidence="10" type="ORF">DF185_20020</name>
</gene>
<dbReference type="Pfam" id="PF01551">
    <property type="entry name" value="Peptidase_M23"/>
    <property type="match status" value="1"/>
</dbReference>
<evidence type="ECO:0000259" key="8">
    <source>
        <dbReference type="Pfam" id="PF01551"/>
    </source>
</evidence>
<feature type="domain" description="M23ase beta-sheet core" evidence="8">
    <location>
        <begin position="287"/>
        <end position="384"/>
    </location>
</feature>
<dbReference type="GO" id="GO:0006508">
    <property type="term" value="P:proteolysis"/>
    <property type="evidence" value="ECO:0007669"/>
    <property type="project" value="UniProtKB-KW"/>
</dbReference>
<evidence type="ECO:0000256" key="7">
    <source>
        <dbReference type="ARBA" id="ARBA00023049"/>
    </source>
</evidence>
<dbReference type="Gene3D" id="2.70.70.10">
    <property type="entry name" value="Glucose Permease (Domain IIA)"/>
    <property type="match status" value="1"/>
</dbReference>
<organism evidence="10 11">
    <name type="scientific">Marinifilum breve</name>
    <dbReference type="NCBI Taxonomy" id="2184082"/>
    <lineage>
        <taxon>Bacteria</taxon>
        <taxon>Pseudomonadati</taxon>
        <taxon>Bacteroidota</taxon>
        <taxon>Bacteroidia</taxon>
        <taxon>Marinilabiliales</taxon>
        <taxon>Marinifilaceae</taxon>
    </lineage>
</organism>
<dbReference type="EMBL" id="QFLI01000011">
    <property type="protein sequence ID" value="PXX96928.1"/>
    <property type="molecule type" value="Genomic_DNA"/>
</dbReference>
<keyword evidence="4" id="KW-0479">Metal-binding</keyword>
<dbReference type="PANTHER" id="PTHR21666:SF288">
    <property type="entry name" value="CELL DIVISION PROTEIN YTFB"/>
    <property type="match status" value="1"/>
</dbReference>
<name>A0A2V3ZSU3_9BACT</name>
<dbReference type="Proteomes" id="UP000248079">
    <property type="component" value="Unassembled WGS sequence"/>
</dbReference>
<evidence type="ECO:0000256" key="3">
    <source>
        <dbReference type="ARBA" id="ARBA00022670"/>
    </source>
</evidence>
<dbReference type="SUPFAM" id="SSF51261">
    <property type="entry name" value="Duplicated hybrid motif"/>
    <property type="match status" value="1"/>
</dbReference>
<sequence>MKNFFNYKTLFIAALVLVGLLLFKYFKSDVPEEVKSDSHEMIDSIALEPINLKYGFPIDDFEVEESKVKRNQSLSTILRQYDVSYAAIDKIAKKAKKVFNVRRIKSGREYSVLFSKDSLRTPEYFVYENTPVEYIVFDLRDTLHVYKGEKEIIYKRKQIKGTIESSLWNAMVEANADPVLSIELSEIYAWTIDFFGIGKGDEFNIIYEEAFVDDKPIHDVKVLAANFIHHKSDNYAFAFKEGDKDGFFDEEGKSLQKAFLKAPLRYSRISSRFSNRRYHPVLKRYRAHHGVDYAAPTGTPVHTIGDGVIIKKGYQKRGGGRYLKIKHNSVYTTTYMHLSRFAKGMNTGVRVKQGQTIAYVGSSGLSTGPHLDFRVYKNGSPINPLKMKSPPVAPVKKENQAQFEVLKNKLMKELNGLDNIPEQLIQDSLNNSIASTK</sequence>
<dbReference type="OrthoDB" id="9810477at2"/>
<evidence type="ECO:0000259" key="9">
    <source>
        <dbReference type="Pfam" id="PF19425"/>
    </source>
</evidence>
<feature type="domain" description="Csd3-like second N-terminal" evidence="9">
    <location>
        <begin position="154"/>
        <end position="274"/>
    </location>
</feature>
<comment type="cofactor">
    <cofactor evidence="1">
        <name>Zn(2+)</name>
        <dbReference type="ChEBI" id="CHEBI:29105"/>
    </cofactor>
</comment>
<keyword evidence="3" id="KW-0645">Protease</keyword>
<accession>A0A2V3ZSU3</accession>
<dbReference type="GO" id="GO:0030313">
    <property type="term" value="C:cell envelope"/>
    <property type="evidence" value="ECO:0007669"/>
    <property type="project" value="UniProtKB-SubCell"/>
</dbReference>
<comment type="subcellular location">
    <subcellularLocation>
        <location evidence="2">Cell envelope</location>
    </subcellularLocation>
</comment>
<evidence type="ECO:0000256" key="2">
    <source>
        <dbReference type="ARBA" id="ARBA00004196"/>
    </source>
</evidence>
<dbReference type="Gene3D" id="3.10.450.350">
    <property type="match status" value="2"/>
</dbReference>
<reference evidence="10 11" key="1">
    <citation type="submission" date="2018-05" db="EMBL/GenBank/DDBJ databases">
        <title>Marinifilum breve JC075T sp. nov., a marine bacterium isolated from Yongle Blue Hole in the South China Sea.</title>
        <authorList>
            <person name="Fu T."/>
        </authorList>
    </citation>
    <scope>NUCLEOTIDE SEQUENCE [LARGE SCALE GENOMIC DNA]</scope>
    <source>
        <strain evidence="10 11">JC075</strain>
    </source>
</reference>
<dbReference type="CDD" id="cd12797">
    <property type="entry name" value="M23_peptidase"/>
    <property type="match status" value="1"/>
</dbReference>
<dbReference type="InterPro" id="IPR045834">
    <property type="entry name" value="Csd3_N2"/>
</dbReference>
<comment type="caution">
    <text evidence="10">The sequence shown here is derived from an EMBL/GenBank/DDBJ whole genome shotgun (WGS) entry which is preliminary data.</text>
</comment>
<evidence type="ECO:0000256" key="1">
    <source>
        <dbReference type="ARBA" id="ARBA00001947"/>
    </source>
</evidence>
<dbReference type="InterPro" id="IPR050570">
    <property type="entry name" value="Cell_wall_metabolism_enzyme"/>
</dbReference>
<evidence type="ECO:0000256" key="4">
    <source>
        <dbReference type="ARBA" id="ARBA00022723"/>
    </source>
</evidence>